<accession>A0A9X7A0C5</accession>
<organism evidence="1 2">
    <name type="scientific">Bacillus cereus</name>
    <dbReference type="NCBI Taxonomy" id="1396"/>
    <lineage>
        <taxon>Bacteria</taxon>
        <taxon>Bacillati</taxon>
        <taxon>Bacillota</taxon>
        <taxon>Bacilli</taxon>
        <taxon>Bacillales</taxon>
        <taxon>Bacillaceae</taxon>
        <taxon>Bacillus</taxon>
        <taxon>Bacillus cereus group</taxon>
    </lineage>
</organism>
<name>A0A9X7A0C5_BACCE</name>
<protein>
    <submittedName>
        <fullName evidence="1">Uncharacterized protein</fullName>
    </submittedName>
</protein>
<reference evidence="1 2" key="1">
    <citation type="submission" date="2017-09" db="EMBL/GenBank/DDBJ databases">
        <title>Large-scale bioinformatics analysis of Bacillus genomes uncovers conserved roles of natural products in bacterial physiology.</title>
        <authorList>
            <consortium name="Agbiome Team Llc"/>
            <person name="Bleich R.M."/>
            <person name="Grubbs K.J."/>
            <person name="Santa Maria K.C."/>
            <person name="Allen S.E."/>
            <person name="Farag S."/>
            <person name="Shank E.A."/>
            <person name="Bowers A."/>
        </authorList>
    </citation>
    <scope>NUCLEOTIDE SEQUENCE [LARGE SCALE GENOMIC DNA]</scope>
    <source>
        <strain evidence="1 2">AFS083741</strain>
    </source>
</reference>
<sequence length="111" mass="12932">MKQEKLREIGYKVLQETLILSRNVLFFPEDATGVKYVQEIIDAIHNISNSIQNGNEKFLDFELELLKDTLSKMDFESVLGQNIKFFKLYYLEIEGLLRKKHAVMGSVAKFE</sequence>
<comment type="caution">
    <text evidence="1">The sequence shown here is derived from an EMBL/GenBank/DDBJ whole genome shotgun (WGS) entry which is preliminary data.</text>
</comment>
<evidence type="ECO:0000313" key="2">
    <source>
        <dbReference type="Proteomes" id="UP000224413"/>
    </source>
</evidence>
<dbReference type="EMBL" id="NUWJ01000070">
    <property type="protein sequence ID" value="PFK22381.1"/>
    <property type="molecule type" value="Genomic_DNA"/>
</dbReference>
<gene>
    <name evidence="1" type="ORF">COI98_08015</name>
</gene>
<dbReference type="AlphaFoldDB" id="A0A9X7A0C5"/>
<evidence type="ECO:0000313" key="1">
    <source>
        <dbReference type="EMBL" id="PFK22381.1"/>
    </source>
</evidence>
<dbReference type="RefSeq" id="WP_098583075.1">
    <property type="nucleotide sequence ID" value="NZ_NUWJ01000070.1"/>
</dbReference>
<dbReference type="Proteomes" id="UP000224413">
    <property type="component" value="Unassembled WGS sequence"/>
</dbReference>
<proteinExistence type="predicted"/>